<dbReference type="InParanoid" id="A0A1I5YV54"/>
<dbReference type="STRING" id="1993.SAMN04489713_1392"/>
<dbReference type="PROSITE" id="PS51677">
    <property type="entry name" value="NODB"/>
    <property type="match status" value="1"/>
</dbReference>
<feature type="region of interest" description="Disordered" evidence="3">
    <location>
        <begin position="25"/>
        <end position="62"/>
    </location>
</feature>
<organism evidence="5 6">
    <name type="scientific">Actinomadura madurae</name>
    <dbReference type="NCBI Taxonomy" id="1993"/>
    <lineage>
        <taxon>Bacteria</taxon>
        <taxon>Bacillati</taxon>
        <taxon>Actinomycetota</taxon>
        <taxon>Actinomycetes</taxon>
        <taxon>Streptosporangiales</taxon>
        <taxon>Thermomonosporaceae</taxon>
        <taxon>Actinomadura</taxon>
    </lineage>
</organism>
<dbReference type="GO" id="GO:0016810">
    <property type="term" value="F:hydrolase activity, acting on carbon-nitrogen (but not peptide) bonds"/>
    <property type="evidence" value="ECO:0007669"/>
    <property type="project" value="InterPro"/>
</dbReference>
<sequence>MRIRIFAVIGVGVLLAAGCGHPERHVRPSGQHAAPGSGGRAERSPSAAAAPPRTPPPPRRIDCDRVKCAALTFDDGPGPYTARLLDTLERTRTRATFFLLGQNVRDHRHLVRRMALEGHELGNHTWSHPDLTDRSAAEVRSQIRRTQRAIEDASGVRPTLVRPPYGSTNHRVGEAVGMPLILWSVDTLDWRHRDRARDVRIGVAKPKRGGIVLYHDTHRPSVESIPAVIAGLRERGFTLVTVTELFGGRDLEPGESYTERTERTEPPAEVVATHSPAAKR</sequence>
<dbReference type="Proteomes" id="UP000183413">
    <property type="component" value="Unassembled WGS sequence"/>
</dbReference>
<dbReference type="EMBL" id="FOVH01000039">
    <property type="protein sequence ID" value="SFQ48148.1"/>
    <property type="molecule type" value="Genomic_DNA"/>
</dbReference>
<dbReference type="InterPro" id="IPR011330">
    <property type="entry name" value="Glyco_hydro/deAcase_b/a-brl"/>
</dbReference>
<protein>
    <submittedName>
        <fullName evidence="5">Peptidoglycan/xylan/chitin deacetylase, PgdA/CDA1 family</fullName>
    </submittedName>
</protein>
<dbReference type="PROSITE" id="PS51257">
    <property type="entry name" value="PROKAR_LIPOPROTEIN"/>
    <property type="match status" value="1"/>
</dbReference>
<proteinExistence type="predicted"/>
<evidence type="ECO:0000313" key="5">
    <source>
        <dbReference type="EMBL" id="SFQ48148.1"/>
    </source>
</evidence>
<evidence type="ECO:0000256" key="1">
    <source>
        <dbReference type="ARBA" id="ARBA00022723"/>
    </source>
</evidence>
<dbReference type="Gene3D" id="3.20.20.370">
    <property type="entry name" value="Glycoside hydrolase/deacetylase"/>
    <property type="match status" value="1"/>
</dbReference>
<dbReference type="GO" id="GO:0016020">
    <property type="term" value="C:membrane"/>
    <property type="evidence" value="ECO:0007669"/>
    <property type="project" value="TreeGrafter"/>
</dbReference>
<dbReference type="SUPFAM" id="SSF88713">
    <property type="entry name" value="Glycoside hydrolase/deacetylase"/>
    <property type="match status" value="1"/>
</dbReference>
<dbReference type="Pfam" id="PF01522">
    <property type="entry name" value="Polysacc_deac_1"/>
    <property type="match status" value="1"/>
</dbReference>
<dbReference type="GO" id="GO:0005975">
    <property type="term" value="P:carbohydrate metabolic process"/>
    <property type="evidence" value="ECO:0007669"/>
    <property type="project" value="InterPro"/>
</dbReference>
<dbReference type="InterPro" id="IPR002509">
    <property type="entry name" value="NODB_dom"/>
</dbReference>
<dbReference type="RefSeq" id="WP_256255893.1">
    <property type="nucleotide sequence ID" value="NZ_FOVH01000039.1"/>
</dbReference>
<dbReference type="FunCoup" id="A0A1I5YV54">
    <property type="interactions" value="1"/>
</dbReference>
<dbReference type="GO" id="GO:0046872">
    <property type="term" value="F:metal ion binding"/>
    <property type="evidence" value="ECO:0007669"/>
    <property type="project" value="UniProtKB-KW"/>
</dbReference>
<feature type="domain" description="NodB homology" evidence="4">
    <location>
        <begin position="67"/>
        <end position="240"/>
    </location>
</feature>
<evidence type="ECO:0000256" key="3">
    <source>
        <dbReference type="SAM" id="MobiDB-lite"/>
    </source>
</evidence>
<keyword evidence="1" id="KW-0479">Metal-binding</keyword>
<keyword evidence="6" id="KW-1185">Reference proteome</keyword>
<dbReference type="PANTHER" id="PTHR10587">
    <property type="entry name" value="GLYCOSYL TRANSFERASE-RELATED"/>
    <property type="match status" value="1"/>
</dbReference>
<dbReference type="PANTHER" id="PTHR10587:SF133">
    <property type="entry name" value="CHITIN DEACETYLASE 1-RELATED"/>
    <property type="match status" value="1"/>
</dbReference>
<accession>A0A1I5YV54</accession>
<evidence type="ECO:0000313" key="6">
    <source>
        <dbReference type="Proteomes" id="UP000183413"/>
    </source>
</evidence>
<reference evidence="5 6" key="1">
    <citation type="submission" date="2016-10" db="EMBL/GenBank/DDBJ databases">
        <authorList>
            <person name="de Groot N.N."/>
        </authorList>
    </citation>
    <scope>NUCLEOTIDE SEQUENCE [LARGE SCALE GENOMIC DNA]</scope>
    <source>
        <strain evidence="5 6">DSM 43067</strain>
    </source>
</reference>
<evidence type="ECO:0000256" key="2">
    <source>
        <dbReference type="ARBA" id="ARBA00022801"/>
    </source>
</evidence>
<name>A0A1I5YV54_9ACTN</name>
<evidence type="ECO:0000259" key="4">
    <source>
        <dbReference type="PROSITE" id="PS51677"/>
    </source>
</evidence>
<dbReference type="eggNOG" id="COG0726">
    <property type="taxonomic scope" value="Bacteria"/>
</dbReference>
<dbReference type="AlphaFoldDB" id="A0A1I5YV54"/>
<feature type="compositionally biased region" description="Basic and acidic residues" evidence="3">
    <location>
        <begin position="250"/>
        <end position="266"/>
    </location>
</feature>
<feature type="region of interest" description="Disordered" evidence="3">
    <location>
        <begin position="250"/>
        <end position="280"/>
    </location>
</feature>
<gene>
    <name evidence="5" type="ORF">SAMN04489713_1392</name>
</gene>
<dbReference type="InterPro" id="IPR050248">
    <property type="entry name" value="Polysacc_deacetylase_ArnD"/>
</dbReference>
<keyword evidence="2" id="KW-0378">Hydrolase</keyword>